<dbReference type="Gene3D" id="3.40.50.300">
    <property type="entry name" value="P-loop containing nucleotide triphosphate hydrolases"/>
    <property type="match status" value="1"/>
</dbReference>
<sequence length="417" mass="46037">MDLSIKIAEVFRPLLSPSRYKGAHGGRGSGKSHFFAGTAVALCLQSPGSRIVCAREVQRSLRDSVKLLIEDKIREYGVDNQFKIMYDHVRTPGKGMIVFQGLQDHTAESIKSLEGFDVAYLEEAHTITKRSLELLRPTIRKPGSQIWASWNPRLATDPIDELLRGERPPPNSIVVRANHRDNPWFPDSLEEERTFDEIINPVRYAHIWDGEYEPQVVGALWNREMIIAGRMNAPAPLKRVVIGVDPPVSSEDNANEAGIVAVGLGEDGHGYVLADESVVAKPEGWARRVIALHDILEANAVIAEVNQGGEMVANTIHSIRPNIRVIPIRASKGKILRAEPISALYSLGRVHHIGSYPKLEGQMCQMTSDGYHGNGSPDRVDALVYAVTNLFGSMTRRPLPPGASRPTRTVSRPGIRV</sequence>
<dbReference type="InterPro" id="IPR027417">
    <property type="entry name" value="P-loop_NTPase"/>
</dbReference>
<dbReference type="Pfam" id="PF04466">
    <property type="entry name" value="Terminase_3"/>
    <property type="match status" value="1"/>
</dbReference>
<proteinExistence type="predicted"/>
<protein>
    <recommendedName>
        <fullName evidence="6">Phage terminase large subunit N-terminal domain-containing protein</fullName>
    </recommendedName>
</protein>
<name>A0A0F9FRZ0_9ZZZZ</name>
<dbReference type="InterPro" id="IPR052380">
    <property type="entry name" value="Viral_DNA_packaging_terminase"/>
</dbReference>
<gene>
    <name evidence="5" type="ORF">LCGC14_1916410</name>
</gene>
<feature type="region of interest" description="Disordered" evidence="2">
    <location>
        <begin position="396"/>
        <end position="417"/>
    </location>
</feature>
<organism evidence="5">
    <name type="scientific">marine sediment metagenome</name>
    <dbReference type="NCBI Taxonomy" id="412755"/>
    <lineage>
        <taxon>unclassified sequences</taxon>
        <taxon>metagenomes</taxon>
        <taxon>ecological metagenomes</taxon>
    </lineage>
</organism>
<evidence type="ECO:0008006" key="6">
    <source>
        <dbReference type="Google" id="ProtNLM"/>
    </source>
</evidence>
<dbReference type="Pfam" id="PF17289">
    <property type="entry name" value="Terminase_6C"/>
    <property type="match status" value="1"/>
</dbReference>
<dbReference type="InterPro" id="IPR006437">
    <property type="entry name" value="Phage_terminase_lsu"/>
</dbReference>
<evidence type="ECO:0000259" key="3">
    <source>
        <dbReference type="Pfam" id="PF04466"/>
    </source>
</evidence>
<dbReference type="PANTHER" id="PTHR39184">
    <property type="match status" value="1"/>
</dbReference>
<feature type="domain" description="Terminase large subunit gp17-like C-terminal" evidence="4">
    <location>
        <begin position="242"/>
        <end position="389"/>
    </location>
</feature>
<dbReference type="Gene3D" id="3.30.420.240">
    <property type="match status" value="1"/>
</dbReference>
<accession>A0A0F9FRZ0</accession>
<keyword evidence="1" id="KW-1188">Viral release from host cell</keyword>
<reference evidence="5" key="1">
    <citation type="journal article" date="2015" name="Nature">
        <title>Complex archaea that bridge the gap between prokaryotes and eukaryotes.</title>
        <authorList>
            <person name="Spang A."/>
            <person name="Saw J.H."/>
            <person name="Jorgensen S.L."/>
            <person name="Zaremba-Niedzwiedzka K."/>
            <person name="Martijn J."/>
            <person name="Lind A.E."/>
            <person name="van Eijk R."/>
            <person name="Schleper C."/>
            <person name="Guy L."/>
            <person name="Ettema T.J."/>
        </authorList>
    </citation>
    <scope>NUCLEOTIDE SEQUENCE</scope>
</reference>
<dbReference type="InterPro" id="IPR035412">
    <property type="entry name" value="Terminase_L_N"/>
</dbReference>
<dbReference type="NCBIfam" id="TIGR01547">
    <property type="entry name" value="phage_term_2"/>
    <property type="match status" value="1"/>
</dbReference>
<dbReference type="AlphaFoldDB" id="A0A0F9FRZ0"/>
<dbReference type="EMBL" id="LAZR01020332">
    <property type="protein sequence ID" value="KKL89269.1"/>
    <property type="molecule type" value="Genomic_DNA"/>
</dbReference>
<evidence type="ECO:0000259" key="4">
    <source>
        <dbReference type="Pfam" id="PF17289"/>
    </source>
</evidence>
<dbReference type="InterPro" id="IPR035421">
    <property type="entry name" value="Terminase_6C"/>
</dbReference>
<comment type="caution">
    <text evidence="5">The sequence shown here is derived from an EMBL/GenBank/DDBJ whole genome shotgun (WGS) entry which is preliminary data.</text>
</comment>
<evidence type="ECO:0000256" key="2">
    <source>
        <dbReference type="SAM" id="MobiDB-lite"/>
    </source>
</evidence>
<evidence type="ECO:0000256" key="1">
    <source>
        <dbReference type="ARBA" id="ARBA00022612"/>
    </source>
</evidence>
<evidence type="ECO:0000313" key="5">
    <source>
        <dbReference type="EMBL" id="KKL89269.1"/>
    </source>
</evidence>
<feature type="domain" description="Phage terminase large subunit N-terminal" evidence="3">
    <location>
        <begin position="20"/>
        <end position="211"/>
    </location>
</feature>
<dbReference type="PANTHER" id="PTHR39184:SF1">
    <property type="entry name" value="PBSX PHAGE TERMINASE LARGE SUBUNIT"/>
    <property type="match status" value="1"/>
</dbReference>